<dbReference type="PANTHER" id="PTHR37422:SF13">
    <property type="entry name" value="LIPOPOLYSACCHARIDE BIOSYNTHESIS PROTEIN PA4999-RELATED"/>
    <property type="match status" value="1"/>
</dbReference>
<feature type="transmembrane region" description="Helical" evidence="5">
    <location>
        <begin position="265"/>
        <end position="284"/>
    </location>
</feature>
<gene>
    <name evidence="7" type="ORF">I5E68_15435</name>
</gene>
<feature type="transmembrane region" description="Helical" evidence="5">
    <location>
        <begin position="61"/>
        <end position="81"/>
    </location>
</feature>
<evidence type="ECO:0000256" key="5">
    <source>
        <dbReference type="SAM" id="Phobius"/>
    </source>
</evidence>
<dbReference type="EMBL" id="JADZGI010000002">
    <property type="protein sequence ID" value="MBH0114337.1"/>
    <property type="molecule type" value="Genomic_DNA"/>
</dbReference>
<evidence type="ECO:0000256" key="4">
    <source>
        <dbReference type="ARBA" id="ARBA00023136"/>
    </source>
</evidence>
<dbReference type="RefSeq" id="WP_197165548.1">
    <property type="nucleotide sequence ID" value="NZ_JADZGI010000002.1"/>
</dbReference>
<feature type="transmembrane region" description="Helical" evidence="5">
    <location>
        <begin position="114"/>
        <end position="134"/>
    </location>
</feature>
<feature type="transmembrane region" description="Helical" evidence="5">
    <location>
        <begin position="183"/>
        <end position="205"/>
    </location>
</feature>
<feature type="transmembrane region" description="Helical" evidence="5">
    <location>
        <begin position="386"/>
        <end position="404"/>
    </location>
</feature>
<keyword evidence="8" id="KW-1185">Reference proteome</keyword>
<name>A0A931MLR5_9SPHN</name>
<evidence type="ECO:0000313" key="8">
    <source>
        <dbReference type="Proteomes" id="UP000617634"/>
    </source>
</evidence>
<feature type="domain" description="O-antigen ligase-related" evidence="6">
    <location>
        <begin position="223"/>
        <end position="367"/>
    </location>
</feature>
<feature type="transmembrane region" description="Helical" evidence="5">
    <location>
        <begin position="360"/>
        <end position="379"/>
    </location>
</feature>
<keyword evidence="4 5" id="KW-0472">Membrane</keyword>
<evidence type="ECO:0000256" key="3">
    <source>
        <dbReference type="ARBA" id="ARBA00022989"/>
    </source>
</evidence>
<comment type="subcellular location">
    <subcellularLocation>
        <location evidence="1">Membrane</location>
        <topology evidence="1">Multi-pass membrane protein</topology>
    </subcellularLocation>
</comment>
<keyword evidence="7" id="KW-0436">Ligase</keyword>
<dbReference type="InterPro" id="IPR051533">
    <property type="entry name" value="WaaL-like"/>
</dbReference>
<dbReference type="GO" id="GO:0016020">
    <property type="term" value="C:membrane"/>
    <property type="evidence" value="ECO:0007669"/>
    <property type="project" value="UniProtKB-SubCell"/>
</dbReference>
<proteinExistence type="predicted"/>
<organism evidence="7 8">
    <name type="scientific">Novosphingobium aureum</name>
    <dbReference type="NCBI Taxonomy" id="2792964"/>
    <lineage>
        <taxon>Bacteria</taxon>
        <taxon>Pseudomonadati</taxon>
        <taxon>Pseudomonadota</taxon>
        <taxon>Alphaproteobacteria</taxon>
        <taxon>Sphingomonadales</taxon>
        <taxon>Sphingomonadaceae</taxon>
        <taxon>Novosphingobium</taxon>
    </lineage>
</organism>
<accession>A0A931MLR5</accession>
<dbReference type="GO" id="GO:0016874">
    <property type="term" value="F:ligase activity"/>
    <property type="evidence" value="ECO:0007669"/>
    <property type="project" value="UniProtKB-KW"/>
</dbReference>
<reference evidence="7" key="1">
    <citation type="submission" date="2020-11" db="EMBL/GenBank/DDBJ databases">
        <title>Novosphingobium aureum sp. nov., a marine bacterium isolated from sediment of a salt flat.</title>
        <authorList>
            <person name="Yoo Y."/>
            <person name="Kim J.-J."/>
        </authorList>
    </citation>
    <scope>NUCLEOTIDE SEQUENCE</scope>
    <source>
        <strain evidence="7">YJ-S2-02</strain>
    </source>
</reference>
<feature type="transmembrane region" description="Helical" evidence="5">
    <location>
        <begin position="35"/>
        <end position="54"/>
    </location>
</feature>
<evidence type="ECO:0000256" key="2">
    <source>
        <dbReference type="ARBA" id="ARBA00022692"/>
    </source>
</evidence>
<sequence length="447" mass="46373">MRQPAGQAALLLIVALLAGGGGSQAGIANLLVQLVALALLAINLPHVLTFFAAAPRAAAALIAASLLVPLLQSVPLPPALWQALPGRELVSSSLELVDAQGAWMPFSLNVRRTLVAFFALMPAFAMLVLLWQLPERHLRKALVGVALAGGFVVLLGAQQLALGNRKLVFFAQVYGSSDLQGTFANHNSAGLFLDIALCALVGALPTRRGKPATYLGAAVLGGLLLVGVVLTKSRSSMALLIVPAALFVLQALRIWASAGISRRGIIAALGASVLVLGGLGALALTNERVGASLSRFDDLQDARLAIWTDGLGAAGRYWPLGAGVGAFDEVFQASETLETLSPGRAGRAHNDYLEAVIESGVVGIALVLGWLALLGLVCFKGLRMGGPALAWVGTFALLALQSILDYPLRNQTLLCFAGLMLALALRTLSGNSAQGAKTRLEMGAKPE</sequence>
<feature type="transmembrane region" description="Helical" evidence="5">
    <location>
        <begin position="237"/>
        <end position="256"/>
    </location>
</feature>
<dbReference type="Proteomes" id="UP000617634">
    <property type="component" value="Unassembled WGS sequence"/>
</dbReference>
<feature type="transmembrane region" description="Helical" evidence="5">
    <location>
        <begin position="141"/>
        <end position="163"/>
    </location>
</feature>
<dbReference type="Pfam" id="PF04932">
    <property type="entry name" value="Wzy_C"/>
    <property type="match status" value="1"/>
</dbReference>
<dbReference type="AlphaFoldDB" id="A0A931MLR5"/>
<protein>
    <submittedName>
        <fullName evidence="7">O-antigen ligase family protein</fullName>
    </submittedName>
</protein>
<dbReference type="PANTHER" id="PTHR37422">
    <property type="entry name" value="TEICHURONIC ACID BIOSYNTHESIS PROTEIN TUAE"/>
    <property type="match status" value="1"/>
</dbReference>
<feature type="transmembrane region" description="Helical" evidence="5">
    <location>
        <begin position="212"/>
        <end position="231"/>
    </location>
</feature>
<evidence type="ECO:0000256" key="1">
    <source>
        <dbReference type="ARBA" id="ARBA00004141"/>
    </source>
</evidence>
<comment type="caution">
    <text evidence="7">The sequence shown here is derived from an EMBL/GenBank/DDBJ whole genome shotgun (WGS) entry which is preliminary data.</text>
</comment>
<feature type="transmembrane region" description="Helical" evidence="5">
    <location>
        <begin position="410"/>
        <end position="429"/>
    </location>
</feature>
<keyword evidence="3 5" id="KW-1133">Transmembrane helix</keyword>
<evidence type="ECO:0000259" key="6">
    <source>
        <dbReference type="Pfam" id="PF04932"/>
    </source>
</evidence>
<dbReference type="InterPro" id="IPR007016">
    <property type="entry name" value="O-antigen_ligase-rel_domated"/>
</dbReference>
<keyword evidence="2 5" id="KW-0812">Transmembrane</keyword>
<evidence type="ECO:0000313" key="7">
    <source>
        <dbReference type="EMBL" id="MBH0114337.1"/>
    </source>
</evidence>